<dbReference type="InterPro" id="IPR001098">
    <property type="entry name" value="DNA-dir_DNA_pol_A_palm_dom"/>
</dbReference>
<feature type="domain" description="5'-3' exonuclease" evidence="12">
    <location>
        <begin position="6"/>
        <end position="276"/>
    </location>
</feature>
<evidence type="ECO:0000256" key="1">
    <source>
        <dbReference type="ARBA" id="ARBA00007705"/>
    </source>
</evidence>
<evidence type="ECO:0000259" key="13">
    <source>
        <dbReference type="SMART" id="SM00482"/>
    </source>
</evidence>
<dbReference type="GO" id="GO:0006261">
    <property type="term" value="P:DNA-templated DNA replication"/>
    <property type="evidence" value="ECO:0007669"/>
    <property type="project" value="InterPro"/>
</dbReference>
<dbReference type="GO" id="GO:0006302">
    <property type="term" value="P:double-strand break repair"/>
    <property type="evidence" value="ECO:0007669"/>
    <property type="project" value="TreeGrafter"/>
</dbReference>
<dbReference type="InterPro" id="IPR002298">
    <property type="entry name" value="DNA_polymerase_A"/>
</dbReference>
<evidence type="ECO:0000256" key="9">
    <source>
        <dbReference type="ARBA" id="ARBA00023204"/>
    </source>
</evidence>
<dbReference type="EC" id="2.7.7.7" evidence="2"/>
<evidence type="ECO:0000256" key="11">
    <source>
        <dbReference type="SAM" id="MobiDB-lite"/>
    </source>
</evidence>
<evidence type="ECO:0000256" key="7">
    <source>
        <dbReference type="ARBA" id="ARBA00022932"/>
    </source>
</evidence>
<dbReference type="GO" id="GO:0008409">
    <property type="term" value="F:5'-3' exonuclease activity"/>
    <property type="evidence" value="ECO:0007669"/>
    <property type="project" value="InterPro"/>
</dbReference>
<dbReference type="SUPFAM" id="SSF47807">
    <property type="entry name" value="5' to 3' exonuclease, C-terminal subdomain"/>
    <property type="match status" value="1"/>
</dbReference>
<dbReference type="SMART" id="SM00475">
    <property type="entry name" value="53EXOc"/>
    <property type="match status" value="1"/>
</dbReference>
<dbReference type="CDD" id="cd09859">
    <property type="entry name" value="PIN_53EXO"/>
    <property type="match status" value="1"/>
</dbReference>
<dbReference type="PANTHER" id="PTHR10133:SF27">
    <property type="entry name" value="DNA POLYMERASE NU"/>
    <property type="match status" value="1"/>
</dbReference>
<evidence type="ECO:0000313" key="14">
    <source>
        <dbReference type="EMBL" id="OHA39900.1"/>
    </source>
</evidence>
<evidence type="ECO:0000256" key="3">
    <source>
        <dbReference type="ARBA" id="ARBA00022679"/>
    </source>
</evidence>
<proteinExistence type="inferred from homology"/>
<dbReference type="InterPro" id="IPR043502">
    <property type="entry name" value="DNA/RNA_pol_sf"/>
</dbReference>
<gene>
    <name evidence="14" type="ORF">A3H68_01240</name>
</gene>
<dbReference type="InterPro" id="IPR008918">
    <property type="entry name" value="HhH2"/>
</dbReference>
<dbReference type="InterPro" id="IPR029060">
    <property type="entry name" value="PIN-like_dom_sf"/>
</dbReference>
<comment type="caution">
    <text evidence="14">The sequence shown here is derived from an EMBL/GenBank/DDBJ whole genome shotgun (WGS) entry which is preliminary data.</text>
</comment>
<dbReference type="GO" id="GO:0003677">
    <property type="term" value="F:DNA binding"/>
    <property type="evidence" value="ECO:0007669"/>
    <property type="project" value="UniProtKB-KW"/>
</dbReference>
<keyword evidence="8" id="KW-0238">DNA-binding</keyword>
<dbReference type="InterPro" id="IPR019760">
    <property type="entry name" value="DNA-dir_DNA_pol_A_CS"/>
</dbReference>
<dbReference type="FunFam" id="1.20.1060.10:FF:000001">
    <property type="entry name" value="DNA polymerase I"/>
    <property type="match status" value="1"/>
</dbReference>
<dbReference type="InterPro" id="IPR020045">
    <property type="entry name" value="DNA_polI_H3TH"/>
</dbReference>
<dbReference type="InterPro" id="IPR002421">
    <property type="entry name" value="5-3_exonuclease"/>
</dbReference>
<dbReference type="EMBL" id="MHSH01000061">
    <property type="protein sequence ID" value="OHA39900.1"/>
    <property type="molecule type" value="Genomic_DNA"/>
</dbReference>
<dbReference type="CDD" id="cd09898">
    <property type="entry name" value="H3TH_53EXO"/>
    <property type="match status" value="1"/>
</dbReference>
<dbReference type="FunFam" id="1.10.150.20:FF:000002">
    <property type="entry name" value="DNA polymerase I"/>
    <property type="match status" value="1"/>
</dbReference>
<evidence type="ECO:0000256" key="4">
    <source>
        <dbReference type="ARBA" id="ARBA00022695"/>
    </source>
</evidence>
<dbReference type="PRINTS" id="PR00868">
    <property type="entry name" value="DNAPOLI"/>
</dbReference>
<dbReference type="Gene3D" id="1.20.1060.10">
    <property type="entry name" value="Taq DNA Polymerase, Chain T, domain 4"/>
    <property type="match status" value="1"/>
</dbReference>
<keyword evidence="6" id="KW-0227">DNA damage</keyword>
<protein>
    <recommendedName>
        <fullName evidence="2">DNA-directed DNA polymerase</fullName>
        <ecNumber evidence="2">2.7.7.7</ecNumber>
    </recommendedName>
</protein>
<keyword evidence="4" id="KW-0548">Nucleotidyltransferase</keyword>
<dbReference type="Pfam" id="PF01367">
    <property type="entry name" value="5_3_exonuc"/>
    <property type="match status" value="1"/>
</dbReference>
<dbReference type="FunFam" id="1.10.150.20:FF:000003">
    <property type="entry name" value="DNA polymerase I"/>
    <property type="match status" value="1"/>
</dbReference>
<dbReference type="CDD" id="cd08637">
    <property type="entry name" value="DNA_pol_A_pol_I_C"/>
    <property type="match status" value="1"/>
</dbReference>
<sequence>MEKSKKRLVLFDAHAILHRGYHAIPDFSTSKGEPTGALYGLSSILMKILTELRPDYVAAAYDLPQKTYRHDAYEAYKAGRREAEPELVSQMKRSREIFNCFNIPIYDKPGFEADDILGAIVEQTKDDKDLEIIIASGDLDTLQLVEGERIKVFTMRKGITDTALYNEEEVKKRFGFEPRLLPDYKGLRGDPSDNIPGIKGIGEKTASILVSRFGALEEIYAKLKKDDTKEFTEAGIKERVIKLLLDNEEEAAFSKMLATIHRDVPIRFSLPVTTWSETFELQKGLNLFRELEFRSLVERLKTLKSENGDNPDNAEGEEGRSSGEMDALNIPEDKRRELGVMVSLIDSSITDPPLDEILRFTGRGLPMEAEKKLRGELARCGLEKVYEEIEKPLLYVVRKMEARGVMVDKKYLGLLSKDFHARLEEIEGKIYELAGEKFNIQSPKQLAPILFEKLGLRASRQKKTPGGALSTKESELIKLRDEHPIIPFILEHRELSKLVGTYIDALPALADSQGRIHARFVQIGTTTGRMASKEPNLQNIPNNGELGKKVRKAFVAQKGYKLVSFDYSQIEIRIAAFLSGDEKLIEIFKNGEDVHTAVAAEVFSVPLSEVTKEMRRKAKVINFGVMYGMGVNALRENLGGDRAEAAKFYTDYFQKFSGLAKYLNAVKEETARRGYTQTFFGRRRYFEGIRSPLPFVRAAAERMAINAPIQGTEADIIKIAMARADSWISGNGLSEKVFLILQVHDELVYEIEDGAIERCANEIKKIMEGVLTSKDTDGVPIAADVSAGENWGEMEKIRVAKGKD</sequence>
<organism evidence="14 15">
    <name type="scientific">Candidatus Taylorbacteria bacterium RIFCSPLOWO2_02_FULL_46_40</name>
    <dbReference type="NCBI Taxonomy" id="1802329"/>
    <lineage>
        <taxon>Bacteria</taxon>
        <taxon>Candidatus Tayloriibacteriota</taxon>
    </lineage>
</organism>
<dbReference type="SMART" id="SM00279">
    <property type="entry name" value="HhH2"/>
    <property type="match status" value="1"/>
</dbReference>
<dbReference type="Proteomes" id="UP000176429">
    <property type="component" value="Unassembled WGS sequence"/>
</dbReference>
<evidence type="ECO:0000259" key="12">
    <source>
        <dbReference type="SMART" id="SM00475"/>
    </source>
</evidence>
<dbReference type="PROSITE" id="PS00447">
    <property type="entry name" value="DNA_POLYMERASE_A"/>
    <property type="match status" value="1"/>
</dbReference>
<evidence type="ECO:0000256" key="8">
    <source>
        <dbReference type="ARBA" id="ARBA00023125"/>
    </source>
</evidence>
<feature type="domain" description="DNA-directed DNA polymerase family A palm" evidence="13">
    <location>
        <begin position="547"/>
        <end position="755"/>
    </location>
</feature>
<dbReference type="Pfam" id="PF00476">
    <property type="entry name" value="DNA_pol_A"/>
    <property type="match status" value="1"/>
</dbReference>
<dbReference type="SUPFAM" id="SSF88723">
    <property type="entry name" value="PIN domain-like"/>
    <property type="match status" value="1"/>
</dbReference>
<evidence type="ECO:0000256" key="5">
    <source>
        <dbReference type="ARBA" id="ARBA00022705"/>
    </source>
</evidence>
<dbReference type="SMART" id="SM00482">
    <property type="entry name" value="POLAc"/>
    <property type="match status" value="1"/>
</dbReference>
<feature type="region of interest" description="Disordered" evidence="11">
    <location>
        <begin position="304"/>
        <end position="327"/>
    </location>
</feature>
<comment type="catalytic activity">
    <reaction evidence="10">
        <text>DNA(n) + a 2'-deoxyribonucleoside 5'-triphosphate = DNA(n+1) + diphosphate</text>
        <dbReference type="Rhea" id="RHEA:22508"/>
        <dbReference type="Rhea" id="RHEA-COMP:17339"/>
        <dbReference type="Rhea" id="RHEA-COMP:17340"/>
        <dbReference type="ChEBI" id="CHEBI:33019"/>
        <dbReference type="ChEBI" id="CHEBI:61560"/>
        <dbReference type="ChEBI" id="CHEBI:173112"/>
        <dbReference type="EC" id="2.7.7.7"/>
    </reaction>
</comment>
<name>A0A1G2NUY7_9BACT</name>
<keyword evidence="7" id="KW-0239">DNA-directed DNA polymerase</keyword>
<dbReference type="GO" id="GO:0003887">
    <property type="term" value="F:DNA-directed DNA polymerase activity"/>
    <property type="evidence" value="ECO:0007669"/>
    <property type="project" value="UniProtKB-KW"/>
</dbReference>
<dbReference type="Gene3D" id="3.30.70.370">
    <property type="match status" value="1"/>
</dbReference>
<evidence type="ECO:0000256" key="6">
    <source>
        <dbReference type="ARBA" id="ARBA00022763"/>
    </source>
</evidence>
<comment type="similarity">
    <text evidence="1">Belongs to the DNA polymerase type-A family.</text>
</comment>
<dbReference type="SUPFAM" id="SSF56672">
    <property type="entry name" value="DNA/RNA polymerases"/>
    <property type="match status" value="1"/>
</dbReference>
<dbReference type="PANTHER" id="PTHR10133">
    <property type="entry name" value="DNA POLYMERASE I"/>
    <property type="match status" value="1"/>
</dbReference>
<accession>A0A1G2NUY7</accession>
<reference evidence="14 15" key="1">
    <citation type="journal article" date="2016" name="Nat. Commun.">
        <title>Thousands of microbial genomes shed light on interconnected biogeochemical processes in an aquifer system.</title>
        <authorList>
            <person name="Anantharaman K."/>
            <person name="Brown C.T."/>
            <person name="Hug L.A."/>
            <person name="Sharon I."/>
            <person name="Castelle C.J."/>
            <person name="Probst A.J."/>
            <person name="Thomas B.C."/>
            <person name="Singh A."/>
            <person name="Wilkins M.J."/>
            <person name="Karaoz U."/>
            <person name="Brodie E.L."/>
            <person name="Williams K.H."/>
            <person name="Hubbard S.S."/>
            <person name="Banfield J.F."/>
        </authorList>
    </citation>
    <scope>NUCLEOTIDE SEQUENCE [LARGE SCALE GENOMIC DNA]</scope>
</reference>
<evidence type="ECO:0000313" key="15">
    <source>
        <dbReference type="Proteomes" id="UP000176429"/>
    </source>
</evidence>
<evidence type="ECO:0000256" key="2">
    <source>
        <dbReference type="ARBA" id="ARBA00012417"/>
    </source>
</evidence>
<dbReference type="InterPro" id="IPR020046">
    <property type="entry name" value="5-3_exonucl_a-hlix_arch_N"/>
</dbReference>
<dbReference type="Gene3D" id="3.40.50.1010">
    <property type="entry name" value="5'-nuclease"/>
    <property type="match status" value="1"/>
</dbReference>
<dbReference type="InterPro" id="IPR036279">
    <property type="entry name" value="5-3_exonuclease_C_sf"/>
</dbReference>
<dbReference type="AlphaFoldDB" id="A0A1G2NUY7"/>
<keyword evidence="3" id="KW-0808">Transferase</keyword>
<keyword evidence="5" id="KW-0235">DNA replication</keyword>
<evidence type="ECO:0000256" key="10">
    <source>
        <dbReference type="ARBA" id="ARBA00049244"/>
    </source>
</evidence>
<dbReference type="Gene3D" id="1.10.150.20">
    <property type="entry name" value="5' to 3' exonuclease, C-terminal subdomain"/>
    <property type="match status" value="2"/>
</dbReference>
<dbReference type="Pfam" id="PF02739">
    <property type="entry name" value="5_3_exonuc_N"/>
    <property type="match status" value="1"/>
</dbReference>
<keyword evidence="9" id="KW-0234">DNA repair</keyword>